<dbReference type="InterPro" id="IPR011611">
    <property type="entry name" value="PfkB_dom"/>
</dbReference>
<dbReference type="InterPro" id="IPR002173">
    <property type="entry name" value="Carboh/pur_kinase_PfkB_CS"/>
</dbReference>
<dbReference type="Gene3D" id="3.40.1190.20">
    <property type="match status" value="1"/>
</dbReference>
<dbReference type="PANTHER" id="PTHR42774">
    <property type="entry name" value="PHOSPHOTRANSFERASE SYSTEM TRANSPORT PROTEIN"/>
    <property type="match status" value="1"/>
</dbReference>
<dbReference type="Pfam" id="PF00294">
    <property type="entry name" value="PfkB"/>
    <property type="match status" value="1"/>
</dbReference>
<dbReference type="GeneID" id="19336960"/>
<dbReference type="AlphaFoldDB" id="N1QB07"/>
<dbReference type="HOGENOM" id="CLU_027634_3_1_1"/>
<keyword evidence="5" id="KW-1185">Reference proteome</keyword>
<dbReference type="STRING" id="383855.N1QB07"/>
<evidence type="ECO:0000256" key="1">
    <source>
        <dbReference type="ARBA" id="ARBA00022679"/>
    </source>
</evidence>
<evidence type="ECO:0000313" key="5">
    <source>
        <dbReference type="Proteomes" id="UP000016932"/>
    </source>
</evidence>
<keyword evidence="1" id="KW-0808">Transferase</keyword>
<dbReference type="PANTHER" id="PTHR42774:SF3">
    <property type="entry name" value="KETOHEXOKINASE"/>
    <property type="match status" value="1"/>
</dbReference>
<evidence type="ECO:0000259" key="3">
    <source>
        <dbReference type="Pfam" id="PF00294"/>
    </source>
</evidence>
<dbReference type="KEGG" id="pfj:MYCFIDRAFT_210004"/>
<accession>N1QB07</accession>
<dbReference type="EMBL" id="KB446555">
    <property type="protein sequence ID" value="EME89156.1"/>
    <property type="molecule type" value="Genomic_DNA"/>
</dbReference>
<feature type="domain" description="Carbohydrate kinase PfkB" evidence="3">
    <location>
        <begin position="9"/>
        <end position="312"/>
    </location>
</feature>
<evidence type="ECO:0000256" key="2">
    <source>
        <dbReference type="ARBA" id="ARBA00022777"/>
    </source>
</evidence>
<dbReference type="VEuPathDB" id="FungiDB:MYCFIDRAFT_210004"/>
<reference evidence="4 5" key="1">
    <citation type="journal article" date="2012" name="PLoS Pathog.">
        <title>Diverse lifestyles and strategies of plant pathogenesis encoded in the genomes of eighteen Dothideomycetes fungi.</title>
        <authorList>
            <person name="Ohm R.A."/>
            <person name="Feau N."/>
            <person name="Henrissat B."/>
            <person name="Schoch C.L."/>
            <person name="Horwitz B.A."/>
            <person name="Barry K.W."/>
            <person name="Condon B.J."/>
            <person name="Copeland A.C."/>
            <person name="Dhillon B."/>
            <person name="Glaser F."/>
            <person name="Hesse C.N."/>
            <person name="Kosti I."/>
            <person name="LaButti K."/>
            <person name="Lindquist E.A."/>
            <person name="Lucas S."/>
            <person name="Salamov A.A."/>
            <person name="Bradshaw R.E."/>
            <person name="Ciuffetti L."/>
            <person name="Hamelin R.C."/>
            <person name="Kema G.H.J."/>
            <person name="Lawrence C."/>
            <person name="Scott J.A."/>
            <person name="Spatafora J.W."/>
            <person name="Turgeon B.G."/>
            <person name="de Wit P.J.G.M."/>
            <person name="Zhong S."/>
            <person name="Goodwin S.B."/>
            <person name="Grigoriev I.V."/>
        </authorList>
    </citation>
    <scope>NUCLEOTIDE SEQUENCE [LARGE SCALE GENOMIC DNA]</scope>
    <source>
        <strain evidence="4 5">CIRAD86</strain>
    </source>
</reference>
<dbReference type="InterPro" id="IPR052562">
    <property type="entry name" value="Ketohexokinase-related"/>
</dbReference>
<organism evidence="4 5">
    <name type="scientific">Pseudocercospora fijiensis (strain CIRAD86)</name>
    <name type="common">Black leaf streak disease fungus</name>
    <name type="synonym">Mycosphaerella fijiensis</name>
    <dbReference type="NCBI Taxonomy" id="383855"/>
    <lineage>
        <taxon>Eukaryota</taxon>
        <taxon>Fungi</taxon>
        <taxon>Dikarya</taxon>
        <taxon>Ascomycota</taxon>
        <taxon>Pezizomycotina</taxon>
        <taxon>Dothideomycetes</taxon>
        <taxon>Dothideomycetidae</taxon>
        <taxon>Mycosphaerellales</taxon>
        <taxon>Mycosphaerellaceae</taxon>
        <taxon>Pseudocercospora</taxon>
    </lineage>
</organism>
<proteinExistence type="predicted"/>
<sequence length="315" mass="34251">MDISPPVTSLNLVGACYIDTILSVSKYPAEDDKLRANSLEKRRGGNAANSLEVLQQLSIPNGRSIDLSLICPLPKTDSAATKFIRESFAPNVDLSLSLCRETSSEAASSFIIRSIESGSRTIVNYNDLAEMSLGEFQDLVKQRTKAKNERSWYHFEGRIPETSVSCMRWLKETYPDVLTSAEAEKPARPGLDAMASEADVVFFSKTWAQAGGYTDVASFLQAQAERFKEARLLCCTWGGDGAAIIRPSDGMYHHEPAFVDKEKQVVDTVGAGDTFIAGMLFQLTTSEKADVAGALACANKLAGRKVLQSGFANLV</sequence>
<keyword evidence="2" id="KW-0418">Kinase</keyword>
<gene>
    <name evidence="4" type="ORF">MYCFIDRAFT_210004</name>
</gene>
<dbReference type="eggNOG" id="KOG2947">
    <property type="taxonomic scope" value="Eukaryota"/>
</dbReference>
<evidence type="ECO:0000313" key="4">
    <source>
        <dbReference type="EMBL" id="EME89156.1"/>
    </source>
</evidence>
<dbReference type="OrthoDB" id="204058at2759"/>
<dbReference type="PROSITE" id="PS00584">
    <property type="entry name" value="PFKB_KINASES_2"/>
    <property type="match status" value="1"/>
</dbReference>
<protein>
    <recommendedName>
        <fullName evidence="3">Carbohydrate kinase PfkB domain-containing protein</fullName>
    </recommendedName>
</protein>
<dbReference type="GO" id="GO:0016301">
    <property type="term" value="F:kinase activity"/>
    <property type="evidence" value="ECO:0007669"/>
    <property type="project" value="UniProtKB-KW"/>
</dbReference>
<dbReference type="RefSeq" id="XP_007921900.1">
    <property type="nucleotide sequence ID" value="XM_007923709.1"/>
</dbReference>
<name>N1QB07_PSEFD</name>
<dbReference type="SUPFAM" id="SSF53613">
    <property type="entry name" value="Ribokinase-like"/>
    <property type="match status" value="1"/>
</dbReference>
<dbReference type="InterPro" id="IPR029056">
    <property type="entry name" value="Ribokinase-like"/>
</dbReference>
<dbReference type="Proteomes" id="UP000016932">
    <property type="component" value="Unassembled WGS sequence"/>
</dbReference>